<evidence type="ECO:0000313" key="2">
    <source>
        <dbReference type="EMBL" id="KAL3761376.1"/>
    </source>
</evidence>
<evidence type="ECO:0000313" key="3">
    <source>
        <dbReference type="Proteomes" id="UP001530315"/>
    </source>
</evidence>
<comment type="caution">
    <text evidence="2">The sequence shown here is derived from an EMBL/GenBank/DDBJ whole genome shotgun (WGS) entry which is preliminary data.</text>
</comment>
<dbReference type="EMBL" id="JALLAZ020001853">
    <property type="protein sequence ID" value="KAL3761376.1"/>
    <property type="molecule type" value="Genomic_DNA"/>
</dbReference>
<sequence>MKFLMERVARRQNNNIEVATIPTEDLSYNQEGGSALRRGMPAISSDPDNGEGHRSSATSATEITVDDDLPPADIQGRTMNPIRQLPEKNRRQKRDKKKKRQDDKMTENELTMDYRGEVSSDINESQWKRTTLGRRATEITRLVDDVESDNYDRRESFTKMASLPVNFMTDVTLVGKDDFPVRASRTLLARDSFILDEIFFKKREWQHYDAMKSRLEINFCTYDVIRAAVHHSFYGKIPSDFDITSPNEEIARKLAQLDHLAYIYKINNLGGVTNGTLRKLINQRAVLACAIFDELSIDQGPGTVDSIKRYALDSIRDMPMDTLLGGGVQWMKEESVEVIILDHEMDVDEFYRFKILTAWATAGGEDRLTAARRLAEHIELKFIEPDLLISQVKDSGYFDVSKITGALNAINNSLADRENERECVLVEGAGSEVVNGIYCRENDEVGVGDEEILFVKEADDGYSDTGLFLWGTTWHIALCADYSNTFYKCEDPPNKSSTELVPNSHWVVMDGGVDPPPTCTYRSNKEIQGKRSSSERAMLAPSLEEMIDPTIVEKRRSRIFDKTRGDVSEKRTLTLVQMMNLPEDQKEVRDTYV</sequence>
<feature type="region of interest" description="Disordered" evidence="1">
    <location>
        <begin position="28"/>
        <end position="111"/>
    </location>
</feature>
<evidence type="ECO:0008006" key="4">
    <source>
        <dbReference type="Google" id="ProtNLM"/>
    </source>
</evidence>
<protein>
    <recommendedName>
        <fullName evidence="4">BTB domain-containing protein</fullName>
    </recommendedName>
</protein>
<keyword evidence="3" id="KW-1185">Reference proteome</keyword>
<gene>
    <name evidence="2" type="ORF">ACHAW5_004989</name>
</gene>
<accession>A0ABD3MHG4</accession>
<evidence type="ECO:0000256" key="1">
    <source>
        <dbReference type="SAM" id="MobiDB-lite"/>
    </source>
</evidence>
<dbReference type="Proteomes" id="UP001530315">
    <property type="component" value="Unassembled WGS sequence"/>
</dbReference>
<feature type="compositionally biased region" description="Basic residues" evidence="1">
    <location>
        <begin position="90"/>
        <end position="99"/>
    </location>
</feature>
<dbReference type="AlphaFoldDB" id="A0ABD3MHG4"/>
<organism evidence="2 3">
    <name type="scientific">Stephanodiscus triporus</name>
    <dbReference type="NCBI Taxonomy" id="2934178"/>
    <lineage>
        <taxon>Eukaryota</taxon>
        <taxon>Sar</taxon>
        <taxon>Stramenopiles</taxon>
        <taxon>Ochrophyta</taxon>
        <taxon>Bacillariophyta</taxon>
        <taxon>Coscinodiscophyceae</taxon>
        <taxon>Thalassiosirophycidae</taxon>
        <taxon>Stephanodiscales</taxon>
        <taxon>Stephanodiscaceae</taxon>
        <taxon>Stephanodiscus</taxon>
    </lineage>
</organism>
<proteinExistence type="predicted"/>
<reference evidence="2 3" key="1">
    <citation type="submission" date="2024-10" db="EMBL/GenBank/DDBJ databases">
        <title>Updated reference genomes for cyclostephanoid diatoms.</title>
        <authorList>
            <person name="Roberts W.R."/>
            <person name="Alverson A.J."/>
        </authorList>
    </citation>
    <scope>NUCLEOTIDE SEQUENCE [LARGE SCALE GENOMIC DNA]</scope>
    <source>
        <strain evidence="2 3">AJA276-08</strain>
    </source>
</reference>
<name>A0ABD3MHG4_9STRA</name>
<feature type="compositionally biased region" description="Basic and acidic residues" evidence="1">
    <location>
        <begin position="100"/>
        <end position="111"/>
    </location>
</feature>